<evidence type="ECO:0000256" key="7">
    <source>
        <dbReference type="SAM" id="Phobius"/>
    </source>
</evidence>
<dbReference type="Pfam" id="PF13440">
    <property type="entry name" value="Polysacc_synt_3"/>
    <property type="match status" value="1"/>
</dbReference>
<dbReference type="GeneID" id="85011822"/>
<feature type="transmembrane region" description="Helical" evidence="7">
    <location>
        <begin position="355"/>
        <end position="377"/>
    </location>
</feature>
<feature type="transmembrane region" description="Helical" evidence="7">
    <location>
        <begin position="41"/>
        <end position="61"/>
    </location>
</feature>
<name>A0A3S4UL56_9BACT</name>
<dbReference type="PANTHER" id="PTHR30250:SF10">
    <property type="entry name" value="LIPOPOLYSACCHARIDE BIOSYNTHESIS PROTEIN WZXC"/>
    <property type="match status" value="1"/>
</dbReference>
<feature type="transmembrane region" description="Helical" evidence="7">
    <location>
        <begin position="289"/>
        <end position="308"/>
    </location>
</feature>
<feature type="transmembrane region" description="Helical" evidence="7">
    <location>
        <begin position="383"/>
        <end position="404"/>
    </location>
</feature>
<feature type="transmembrane region" description="Helical" evidence="7">
    <location>
        <begin position="119"/>
        <end position="136"/>
    </location>
</feature>
<evidence type="ECO:0000256" key="4">
    <source>
        <dbReference type="ARBA" id="ARBA00022692"/>
    </source>
</evidence>
<evidence type="ECO:0000256" key="3">
    <source>
        <dbReference type="ARBA" id="ARBA00022475"/>
    </source>
</evidence>
<gene>
    <name evidence="8" type="primary">wzxC_2</name>
    <name evidence="8" type="ORF">NCTC13071_00954</name>
</gene>
<dbReference type="RefSeq" id="WP_018919885.1">
    <property type="nucleotide sequence ID" value="NZ_LR134384.1"/>
</dbReference>
<protein>
    <submittedName>
        <fullName evidence="8">Lipopolysaccharide biosynthesis protein wzxC</fullName>
    </submittedName>
</protein>
<accession>A0A3S4UL56</accession>
<dbReference type="KEGG" id="poc:NCTC13071_00954"/>
<proteinExistence type="inferred from homology"/>
<feature type="transmembrane region" description="Helical" evidence="7">
    <location>
        <begin position="320"/>
        <end position="343"/>
    </location>
</feature>
<evidence type="ECO:0000313" key="8">
    <source>
        <dbReference type="EMBL" id="VEH14968.1"/>
    </source>
</evidence>
<evidence type="ECO:0000256" key="2">
    <source>
        <dbReference type="ARBA" id="ARBA00007430"/>
    </source>
</evidence>
<feature type="transmembrane region" description="Helical" evidence="7">
    <location>
        <begin position="440"/>
        <end position="462"/>
    </location>
</feature>
<feature type="transmembrane region" description="Helical" evidence="7">
    <location>
        <begin position="175"/>
        <end position="192"/>
    </location>
</feature>
<keyword evidence="6 7" id="KW-0472">Membrane</keyword>
<feature type="transmembrane region" description="Helical" evidence="7">
    <location>
        <begin position="82"/>
        <end position="107"/>
    </location>
</feature>
<keyword evidence="3" id="KW-1003">Cell membrane</keyword>
<dbReference type="InterPro" id="IPR050833">
    <property type="entry name" value="Poly_Biosynth_Transport"/>
</dbReference>
<organism evidence="8 9">
    <name type="scientific">Segatella oris</name>
    <dbReference type="NCBI Taxonomy" id="28135"/>
    <lineage>
        <taxon>Bacteria</taxon>
        <taxon>Pseudomonadati</taxon>
        <taxon>Bacteroidota</taxon>
        <taxon>Bacteroidia</taxon>
        <taxon>Bacteroidales</taxon>
        <taxon>Prevotellaceae</taxon>
        <taxon>Segatella</taxon>
    </lineage>
</organism>
<dbReference type="EMBL" id="LR134384">
    <property type="protein sequence ID" value="VEH14968.1"/>
    <property type="molecule type" value="Genomic_DNA"/>
</dbReference>
<keyword evidence="5 7" id="KW-1133">Transmembrane helix</keyword>
<dbReference type="GO" id="GO:0005886">
    <property type="term" value="C:plasma membrane"/>
    <property type="evidence" value="ECO:0007669"/>
    <property type="project" value="UniProtKB-SubCell"/>
</dbReference>
<sequence length="499" mass="56333">MAESLKEKTTRGLFWGAMNSGTTQLLNLIIGIFLGRLISPAEYGIVGVLTIFTLLAGNLQSSGFSQGLVNLKAPQASDYNSVFWFNILASFVIYTVLFFAAPLIAAYIHEPCLIELSRFVFLSFVISSFGIAHSAYMTKNMMNREIAIIGAIALVCSGAVAITLAFLGFSYWSLAWQQIIYIAVLNLGRYYFVPWRPSFHFTFEPVKRMFSFSVNVLITNIINTVSNNILTLLFGGLYPMKAVGDFSQANKWNTMGSSFVANAVGQVAQPVLASVNEERGREVRVFRKMMRFTAFLSFPAMFGLAIVSREFILLTIKEQWIDAIPLLQMLCIGGAFVPFYTMYQNVAISNGRSDIYMCCNVLQIVFQLGIIAIFYQWGINSMVMFYTLFIIVWLLVWQFAAHRIIGVRLWEVVKDVFPSMFVAAGVMAVTYFVTSFIEHLALLLIARIIIAALLYAAIMKMLRMEMMEEMMKWVKEKKRKLPPIPPQERGEHADRVSLK</sequence>
<feature type="transmembrane region" description="Helical" evidence="7">
    <location>
        <begin position="416"/>
        <end position="434"/>
    </location>
</feature>
<dbReference type="CDD" id="cd13127">
    <property type="entry name" value="MATE_tuaB_like"/>
    <property type="match status" value="1"/>
</dbReference>
<evidence type="ECO:0000256" key="1">
    <source>
        <dbReference type="ARBA" id="ARBA00004651"/>
    </source>
</evidence>
<dbReference type="AlphaFoldDB" id="A0A3S4UL56"/>
<feature type="transmembrane region" description="Helical" evidence="7">
    <location>
        <begin position="148"/>
        <end position="169"/>
    </location>
</feature>
<dbReference type="PANTHER" id="PTHR30250">
    <property type="entry name" value="PST FAMILY PREDICTED COLANIC ACID TRANSPORTER"/>
    <property type="match status" value="1"/>
</dbReference>
<evidence type="ECO:0000256" key="5">
    <source>
        <dbReference type="ARBA" id="ARBA00022989"/>
    </source>
</evidence>
<evidence type="ECO:0000313" key="9">
    <source>
        <dbReference type="Proteomes" id="UP000274578"/>
    </source>
</evidence>
<comment type="similarity">
    <text evidence="2">Belongs to the polysaccharide synthase family.</text>
</comment>
<evidence type="ECO:0000256" key="6">
    <source>
        <dbReference type="ARBA" id="ARBA00023136"/>
    </source>
</evidence>
<keyword evidence="4 7" id="KW-0812">Transmembrane</keyword>
<comment type="subcellular location">
    <subcellularLocation>
        <location evidence="1">Cell membrane</location>
        <topology evidence="1">Multi-pass membrane protein</topology>
    </subcellularLocation>
</comment>
<feature type="transmembrane region" description="Helical" evidence="7">
    <location>
        <begin position="12"/>
        <end position="35"/>
    </location>
</feature>
<dbReference type="Proteomes" id="UP000274578">
    <property type="component" value="Chromosome 1"/>
</dbReference>
<reference evidence="8 9" key="1">
    <citation type="submission" date="2018-12" db="EMBL/GenBank/DDBJ databases">
        <authorList>
            <consortium name="Pathogen Informatics"/>
        </authorList>
    </citation>
    <scope>NUCLEOTIDE SEQUENCE [LARGE SCALE GENOMIC DNA]</scope>
    <source>
        <strain evidence="8 9">NCTC13071</strain>
    </source>
</reference>